<gene>
    <name evidence="4" type="ORF">AABB31_10150</name>
</gene>
<evidence type="ECO:0000256" key="2">
    <source>
        <dbReference type="PROSITE-ProRule" id="PRU00169"/>
    </source>
</evidence>
<dbReference type="Gene3D" id="3.40.50.2300">
    <property type="match status" value="1"/>
</dbReference>
<sequence>MDTLDDIMMTQSPTARRPLLGLTVLMVEDSRYACEAVRLLCLRSGARIRRADSLENARRHLAVYRPSVLLVDVGLPDGSGVALIETLAAAKPRIDVILGISGDPNANDAVMQAGADGFVEKPISNLASFQAAILAHLPADRQPPGPRQINDEAVKPDPIAYQDDLAHIAQILDEAADGTNLAYVTQFLGGVARSAQDHDLDRAVTDLANMQRSGTDFRKGVINLSAMVQSRLSAAGMV</sequence>
<dbReference type="PROSITE" id="PS50110">
    <property type="entry name" value="RESPONSE_REGULATORY"/>
    <property type="match status" value="1"/>
</dbReference>
<evidence type="ECO:0000313" key="4">
    <source>
        <dbReference type="EMBL" id="WZU69174.1"/>
    </source>
</evidence>
<evidence type="ECO:0000256" key="1">
    <source>
        <dbReference type="ARBA" id="ARBA00022553"/>
    </source>
</evidence>
<dbReference type="Pfam" id="PF00072">
    <property type="entry name" value="Response_reg"/>
    <property type="match status" value="1"/>
</dbReference>
<proteinExistence type="predicted"/>
<dbReference type="SUPFAM" id="SSF52172">
    <property type="entry name" value="CheY-like"/>
    <property type="match status" value="1"/>
</dbReference>
<protein>
    <submittedName>
        <fullName evidence="4">Response regulator</fullName>
    </submittedName>
</protein>
<evidence type="ECO:0000259" key="3">
    <source>
        <dbReference type="PROSITE" id="PS50110"/>
    </source>
</evidence>
<dbReference type="GO" id="GO:0000160">
    <property type="term" value="P:phosphorelay signal transduction system"/>
    <property type="evidence" value="ECO:0007669"/>
    <property type="project" value="InterPro"/>
</dbReference>
<dbReference type="EMBL" id="CP151767">
    <property type="protein sequence ID" value="WZU69174.1"/>
    <property type="molecule type" value="Genomic_DNA"/>
</dbReference>
<evidence type="ECO:0000313" key="5">
    <source>
        <dbReference type="Proteomes" id="UP001470809"/>
    </source>
</evidence>
<dbReference type="InterPro" id="IPR011006">
    <property type="entry name" value="CheY-like_superfamily"/>
</dbReference>
<dbReference type="SMART" id="SM00448">
    <property type="entry name" value="REC"/>
    <property type="match status" value="1"/>
</dbReference>
<feature type="domain" description="Response regulatory" evidence="3">
    <location>
        <begin position="23"/>
        <end position="136"/>
    </location>
</feature>
<dbReference type="RefSeq" id="WP_342078467.1">
    <property type="nucleotide sequence ID" value="NZ_CP151767.2"/>
</dbReference>
<organism evidence="4 5">
    <name type="scientific">Yoonia rhodophyticola</name>
    <dbReference type="NCBI Taxonomy" id="3137370"/>
    <lineage>
        <taxon>Bacteria</taxon>
        <taxon>Pseudomonadati</taxon>
        <taxon>Pseudomonadota</taxon>
        <taxon>Alphaproteobacteria</taxon>
        <taxon>Rhodobacterales</taxon>
        <taxon>Paracoccaceae</taxon>
        <taxon>Yoonia</taxon>
    </lineage>
</organism>
<reference evidence="4 5" key="2">
    <citation type="submission" date="2024-08" db="EMBL/GenBank/DDBJ databases">
        <title>Phylogenomic analyses of a clade within the roseobacter group suggest taxonomic reassignments of species of the genera Aestuariivita, Citreicella, Loktanella, Nautella, Pelagibaca, Ruegeria, Thalassobius, Thiobacimonas and Tropicibacter, and the proposal o.</title>
        <authorList>
            <person name="Jeon C.O."/>
        </authorList>
    </citation>
    <scope>NUCLEOTIDE SEQUENCE [LARGE SCALE GENOMIC DNA]</scope>
    <source>
        <strain evidence="4 5">SS1-5</strain>
    </source>
</reference>
<keyword evidence="5" id="KW-1185">Reference proteome</keyword>
<name>A0AAN0MD71_9RHOB</name>
<dbReference type="Proteomes" id="UP001470809">
    <property type="component" value="Chromosome"/>
</dbReference>
<accession>A0AAN0MD71</accession>
<dbReference type="CDD" id="cd00156">
    <property type="entry name" value="REC"/>
    <property type="match status" value="1"/>
</dbReference>
<dbReference type="AlphaFoldDB" id="A0AAN0MD71"/>
<dbReference type="PANTHER" id="PTHR44591">
    <property type="entry name" value="STRESS RESPONSE REGULATOR PROTEIN 1"/>
    <property type="match status" value="1"/>
</dbReference>
<dbReference type="KEGG" id="yrh:AABB31_10150"/>
<feature type="modified residue" description="4-aspartylphosphate" evidence="2">
    <location>
        <position position="72"/>
    </location>
</feature>
<dbReference type="InterPro" id="IPR001789">
    <property type="entry name" value="Sig_transdc_resp-reg_receiver"/>
</dbReference>
<reference evidence="5" key="1">
    <citation type="submission" date="2024-04" db="EMBL/GenBank/DDBJ databases">
        <title>Phylogenomic analyses of a clade within the roseobacter group suggest taxonomic reassignments of species of the genera Aestuariivita, Citreicella, Loktanella, Nautella, Pelagibaca, Ruegeria, Thalassobius, Thiobacimonas and Tropicibacter, and the proposal o.</title>
        <authorList>
            <person name="Jeon C.O."/>
        </authorList>
    </citation>
    <scope>NUCLEOTIDE SEQUENCE [LARGE SCALE GENOMIC DNA]</scope>
    <source>
        <strain evidence="5">SS1-5</strain>
    </source>
</reference>
<dbReference type="PANTHER" id="PTHR44591:SF25">
    <property type="entry name" value="CHEMOTAXIS TWO-COMPONENT RESPONSE REGULATOR"/>
    <property type="match status" value="1"/>
</dbReference>
<keyword evidence="1 2" id="KW-0597">Phosphoprotein</keyword>
<dbReference type="InterPro" id="IPR050595">
    <property type="entry name" value="Bact_response_regulator"/>
</dbReference>